<sequence length="83" mass="9143">MGRPRLEPTVVRNVRMTEAQWGAFDALGGTKWLRSRISKLASTGIAKRQRNARVRAAQAAGATAAEICEQFGIHRSTLHRIVS</sequence>
<proteinExistence type="predicted"/>
<protein>
    <submittedName>
        <fullName evidence="1">Uncharacterized protein</fullName>
    </submittedName>
</protein>
<evidence type="ECO:0000313" key="1">
    <source>
        <dbReference type="EMBL" id="CAB4124688.1"/>
    </source>
</evidence>
<organism evidence="1">
    <name type="scientific">uncultured Caudovirales phage</name>
    <dbReference type="NCBI Taxonomy" id="2100421"/>
    <lineage>
        <taxon>Viruses</taxon>
        <taxon>Duplodnaviria</taxon>
        <taxon>Heunggongvirae</taxon>
        <taxon>Uroviricota</taxon>
        <taxon>Caudoviricetes</taxon>
        <taxon>Peduoviridae</taxon>
        <taxon>Maltschvirus</taxon>
        <taxon>Maltschvirus maltsch</taxon>
    </lineage>
</organism>
<gene>
    <name evidence="1" type="ORF">UFOVP61_28</name>
</gene>
<accession>A0A6J5KQM1</accession>
<reference evidence="1" key="1">
    <citation type="submission" date="2020-04" db="EMBL/GenBank/DDBJ databases">
        <authorList>
            <person name="Chiriac C."/>
            <person name="Salcher M."/>
            <person name="Ghai R."/>
            <person name="Kavagutti S V."/>
        </authorList>
    </citation>
    <scope>NUCLEOTIDE SEQUENCE</scope>
</reference>
<name>A0A6J5KQM1_9CAUD</name>
<dbReference type="EMBL" id="LR796184">
    <property type="protein sequence ID" value="CAB4124688.1"/>
    <property type="molecule type" value="Genomic_DNA"/>
</dbReference>